<dbReference type="EC" id="3.4.23.43" evidence="9"/>
<protein>
    <recommendedName>
        <fullName evidence="9">Prepilin leader peptidase/N-methyltransferase</fullName>
        <ecNumber evidence="9">2.1.1.-</ecNumber>
        <ecNumber evidence="9">3.4.23.43</ecNumber>
    </recommendedName>
</protein>
<name>A0A7V8RFA8_9SPHN</name>
<evidence type="ECO:0000256" key="3">
    <source>
        <dbReference type="ARBA" id="ARBA00022475"/>
    </source>
</evidence>
<feature type="domain" description="Prepilin peptidase A24 N-terminal" evidence="12">
    <location>
        <begin position="18"/>
        <end position="97"/>
    </location>
</feature>
<dbReference type="PANTHER" id="PTHR30487:SF0">
    <property type="entry name" value="PREPILIN LEADER PEPTIDASE_N-METHYLTRANSFERASE-RELATED"/>
    <property type="match status" value="1"/>
</dbReference>
<keyword evidence="9" id="KW-0645">Protease</keyword>
<feature type="transmembrane region" description="Helical" evidence="10">
    <location>
        <begin position="234"/>
        <end position="252"/>
    </location>
</feature>
<dbReference type="PRINTS" id="PR00864">
    <property type="entry name" value="PREPILNPTASE"/>
</dbReference>
<keyword evidence="4" id="KW-0997">Cell inner membrane</keyword>
<evidence type="ECO:0000259" key="12">
    <source>
        <dbReference type="Pfam" id="PF06750"/>
    </source>
</evidence>
<dbReference type="InterPro" id="IPR014032">
    <property type="entry name" value="Peptidase_A24A_bac"/>
</dbReference>
<keyword evidence="9" id="KW-0808">Transferase</keyword>
<dbReference type="GO" id="GO:0032259">
    <property type="term" value="P:methylation"/>
    <property type="evidence" value="ECO:0007669"/>
    <property type="project" value="UniProtKB-KW"/>
</dbReference>
<feature type="transmembrane region" description="Helical" evidence="10">
    <location>
        <begin position="157"/>
        <end position="177"/>
    </location>
</feature>
<dbReference type="GO" id="GO:0004190">
    <property type="term" value="F:aspartic-type endopeptidase activity"/>
    <property type="evidence" value="ECO:0007669"/>
    <property type="project" value="UniProtKB-EC"/>
</dbReference>
<evidence type="ECO:0000256" key="6">
    <source>
        <dbReference type="ARBA" id="ARBA00022989"/>
    </source>
</evidence>
<dbReference type="EMBL" id="VDES01000002">
    <property type="protein sequence ID" value="MBA1375401.1"/>
    <property type="molecule type" value="Genomic_DNA"/>
</dbReference>
<dbReference type="GO" id="GO:0005886">
    <property type="term" value="C:plasma membrane"/>
    <property type="evidence" value="ECO:0007669"/>
    <property type="project" value="UniProtKB-SubCell"/>
</dbReference>
<proteinExistence type="inferred from homology"/>
<feature type="transmembrane region" description="Helical" evidence="10">
    <location>
        <begin position="106"/>
        <end position="124"/>
    </location>
</feature>
<feature type="transmembrane region" description="Helical" evidence="10">
    <location>
        <begin position="12"/>
        <end position="32"/>
    </location>
</feature>
<evidence type="ECO:0000256" key="8">
    <source>
        <dbReference type="RuleBase" id="RU003793"/>
    </source>
</evidence>
<dbReference type="InterPro" id="IPR050882">
    <property type="entry name" value="Prepilin_peptidase/N-MTase"/>
</dbReference>
<keyword evidence="14" id="KW-1185">Reference proteome</keyword>
<evidence type="ECO:0000256" key="5">
    <source>
        <dbReference type="ARBA" id="ARBA00022692"/>
    </source>
</evidence>
<evidence type="ECO:0000256" key="9">
    <source>
        <dbReference type="RuleBase" id="RU003794"/>
    </source>
</evidence>
<gene>
    <name evidence="13" type="ORF">FG486_13720</name>
</gene>
<accession>A0A7V8RFA8</accession>
<dbReference type="Gene3D" id="1.20.120.1220">
    <property type="match status" value="1"/>
</dbReference>
<keyword evidence="9" id="KW-0511">Multifunctional enzyme</keyword>
<keyword evidence="9" id="KW-0489">Methyltransferase</keyword>
<feature type="transmembrane region" description="Helical" evidence="10">
    <location>
        <begin position="79"/>
        <end position="100"/>
    </location>
</feature>
<feature type="transmembrane region" description="Helical" evidence="10">
    <location>
        <begin position="133"/>
        <end position="151"/>
    </location>
</feature>
<evidence type="ECO:0000313" key="14">
    <source>
        <dbReference type="Proteomes" id="UP000589292"/>
    </source>
</evidence>
<reference evidence="13 14" key="1">
    <citation type="journal article" date="1994" name="Int. J. Syst. Bacteriol.">
        <title>Phylogenetic positions of novel aerobic, bacteriochlorophyll a-containing bacteria and description of Roseococcus thiosulfatophilus gen. nov., sp. nov., Erythromicrobium ramosum gen. nov., sp. nov., and Erythrobacter litoralis sp. nov.</title>
        <authorList>
            <person name="Yurkov V."/>
            <person name="Stackebrandt E."/>
            <person name="Holmes A."/>
            <person name="Fuerst J.A."/>
            <person name="Hugenholtz P."/>
            <person name="Golecki J."/>
            <person name="Gad'on N."/>
            <person name="Gorlenko V.M."/>
            <person name="Kompantseva E.I."/>
            <person name="Drews G."/>
        </authorList>
    </citation>
    <scope>NUCLEOTIDE SEQUENCE [LARGE SCALE GENOMIC DNA]</scope>
    <source>
        <strain evidence="13 14">KR-99</strain>
    </source>
</reference>
<keyword evidence="5 9" id="KW-0812">Transmembrane</keyword>
<comment type="similarity">
    <text evidence="2 8">Belongs to the peptidase A24 family.</text>
</comment>
<dbReference type="InterPro" id="IPR000045">
    <property type="entry name" value="Prepilin_IV_endopep_pep"/>
</dbReference>
<evidence type="ECO:0000256" key="7">
    <source>
        <dbReference type="ARBA" id="ARBA00023136"/>
    </source>
</evidence>
<sequence length="254" mass="26217">MYAPLLDHPVIAPLAAAILGAIFGSFIGALVVRWPAGRSILTGRSQCDACGAQLKPWQLIPLISYILLRGRCAACGTAIGWHCFAIELSAALIGALSLAVHPGAEGLAIAAFGWLLLPLALLDLRHYWLPHPLNAALALGALAGAALDIPPDWTSRLIGAGAGCGGLWLIALLYRLTRGREGLGGGDPLLLGAIGLWLGWQALPLVLLIASGLGLAVALVLQRRGHDLDAATRFPLGTLMALAAWPVALAGLSG</sequence>
<dbReference type="Pfam" id="PF06750">
    <property type="entry name" value="A24_N_bact"/>
    <property type="match status" value="1"/>
</dbReference>
<comment type="caution">
    <text evidence="13">The sequence shown here is derived from an EMBL/GenBank/DDBJ whole genome shotgun (WGS) entry which is preliminary data.</text>
</comment>
<evidence type="ECO:0000259" key="11">
    <source>
        <dbReference type="Pfam" id="PF01478"/>
    </source>
</evidence>
<evidence type="ECO:0000256" key="4">
    <source>
        <dbReference type="ARBA" id="ARBA00022519"/>
    </source>
</evidence>
<comment type="function">
    <text evidence="9">Plays an essential role in type IV pili and type II pseudopili formation by proteolytically removing the leader sequence from substrate proteins and subsequently monomethylating the alpha-amino group of the newly exposed N-terminal phenylalanine.</text>
</comment>
<dbReference type="GO" id="GO:0006465">
    <property type="term" value="P:signal peptide processing"/>
    <property type="evidence" value="ECO:0007669"/>
    <property type="project" value="TreeGrafter"/>
</dbReference>
<feature type="domain" description="Prepilin type IV endopeptidase peptidase" evidence="11">
    <location>
        <begin position="111"/>
        <end position="219"/>
    </location>
</feature>
<keyword evidence="7 10" id="KW-0472">Membrane</keyword>
<keyword evidence="9" id="KW-0378">Hydrolase</keyword>
<comment type="subcellular location">
    <subcellularLocation>
        <location evidence="1">Cell inner membrane</location>
        <topology evidence="1">Multi-pass membrane protein</topology>
    </subcellularLocation>
    <subcellularLocation>
        <location evidence="9">Cell membrane</location>
        <topology evidence="9">Multi-pass membrane protein</topology>
    </subcellularLocation>
</comment>
<evidence type="ECO:0000256" key="10">
    <source>
        <dbReference type="SAM" id="Phobius"/>
    </source>
</evidence>
<dbReference type="Pfam" id="PF01478">
    <property type="entry name" value="Peptidase_A24"/>
    <property type="match status" value="1"/>
</dbReference>
<evidence type="ECO:0000256" key="1">
    <source>
        <dbReference type="ARBA" id="ARBA00004429"/>
    </source>
</evidence>
<feature type="transmembrane region" description="Helical" evidence="10">
    <location>
        <begin position="189"/>
        <end position="222"/>
    </location>
</feature>
<dbReference type="EC" id="2.1.1.-" evidence="9"/>
<evidence type="ECO:0000313" key="13">
    <source>
        <dbReference type="EMBL" id="MBA1375401.1"/>
    </source>
</evidence>
<keyword evidence="6 10" id="KW-1133">Transmembrane helix</keyword>
<organism evidence="13 14">
    <name type="scientific">Sphingomonas ursincola</name>
    <dbReference type="NCBI Taxonomy" id="56361"/>
    <lineage>
        <taxon>Bacteria</taxon>
        <taxon>Pseudomonadati</taxon>
        <taxon>Pseudomonadota</taxon>
        <taxon>Alphaproteobacteria</taxon>
        <taxon>Sphingomonadales</taxon>
        <taxon>Sphingomonadaceae</taxon>
        <taxon>Sphingomonas</taxon>
    </lineage>
</organism>
<keyword evidence="3" id="KW-1003">Cell membrane</keyword>
<dbReference type="Proteomes" id="UP000589292">
    <property type="component" value="Unassembled WGS sequence"/>
</dbReference>
<dbReference type="AlphaFoldDB" id="A0A7V8RFA8"/>
<evidence type="ECO:0000256" key="2">
    <source>
        <dbReference type="ARBA" id="ARBA00005801"/>
    </source>
</evidence>
<comment type="catalytic activity">
    <reaction evidence="9">
        <text>Typically cleaves a -Gly-|-Phe- bond to release an N-terminal, basic peptide of 5-8 residues from type IV prepilin, and then N-methylates the new N-terminal amino group, the methyl donor being S-adenosyl-L-methionine.</text>
        <dbReference type="EC" id="3.4.23.43"/>
    </reaction>
</comment>
<dbReference type="GO" id="GO:0008168">
    <property type="term" value="F:methyltransferase activity"/>
    <property type="evidence" value="ECO:0007669"/>
    <property type="project" value="UniProtKB-KW"/>
</dbReference>
<dbReference type="InterPro" id="IPR010627">
    <property type="entry name" value="Prepilin_pept_A24_N"/>
</dbReference>
<dbReference type="PANTHER" id="PTHR30487">
    <property type="entry name" value="TYPE 4 PREPILIN-LIKE PROTEINS LEADER PEPTIDE-PROCESSING ENZYME"/>
    <property type="match status" value="1"/>
</dbReference>